<name>A0A6M3IHQ2_9ZZZZ</name>
<reference evidence="2" key="1">
    <citation type="submission" date="2020-03" db="EMBL/GenBank/DDBJ databases">
        <title>The deep terrestrial virosphere.</title>
        <authorList>
            <person name="Holmfeldt K."/>
            <person name="Nilsson E."/>
            <person name="Simone D."/>
            <person name="Lopez-Fernandez M."/>
            <person name="Wu X."/>
            <person name="de Brujin I."/>
            <person name="Lundin D."/>
            <person name="Andersson A."/>
            <person name="Bertilsson S."/>
            <person name="Dopson M."/>
        </authorList>
    </citation>
    <scope>NUCLEOTIDE SEQUENCE</scope>
    <source>
        <strain evidence="2">MM415B01732</strain>
    </source>
</reference>
<evidence type="ECO:0000313" key="2">
    <source>
        <dbReference type="EMBL" id="QJA57060.1"/>
    </source>
</evidence>
<dbReference type="EMBL" id="MT141252">
    <property type="protein sequence ID" value="QJA57060.1"/>
    <property type="molecule type" value="Genomic_DNA"/>
</dbReference>
<feature type="region of interest" description="Disordered" evidence="1">
    <location>
        <begin position="514"/>
        <end position="555"/>
    </location>
</feature>
<feature type="region of interest" description="Disordered" evidence="1">
    <location>
        <begin position="572"/>
        <end position="603"/>
    </location>
</feature>
<protein>
    <submittedName>
        <fullName evidence="2">Uncharacterized protein</fullName>
    </submittedName>
</protein>
<sequence>MEASLKEQVQRLIDASVPELEIGKFIQKYEEPAISKPKSNQKLVTDLPDATPLTTQLKEGAYGAGKALLNQAVRPMTETIGMIAGGVGGSLPGAALGYGIAKKGMDITEDWYSELGGESTKKRNAFEEVAGSAIDVGSAYLTGKMFDVIGQKIFKTEDVIGKLSKTIRKGIEKGIRPTVVGRKTAGQAEEYMLKAESAVKSIINNKGDLKLTNEYGESVEGLPKTLKQFGEAVAQTKKHIFAKYDALRKAAGEKGAQVDLSSIIRELVAVGNDPVTQSVSPGAAMYAKKMAARLTKKGSYTTEQAQDAIAQINTRLTPYYRNQPYDYANQSTVDNLVATHLRKSLDDVITISTGHPGYQALKNQYGSLSAIEKDVMHRAGVDARKNNVGFFGYADIWTAAEVASSLSNPANLLKAAAIHGTKKAINYVNKPDRIVKTMFGNAEKLLNKIPKEKQPEIIRKLIPEEVYRYNPEFKGVKSAIPVKLKTKLQPGEPGIPSNLLPDQQARQMGIKTQGTLLGPEPVQPSGLSMPKKEMVKSVTPEKLVTTRQPGEPIRPSNLFADQAAKELRIRTTAKLLGQEPTKPMPLLKPRGGYLKSEPPKKLDKLIQDIEKSKLKRKPQ</sequence>
<organism evidence="2">
    <name type="scientific">viral metagenome</name>
    <dbReference type="NCBI Taxonomy" id="1070528"/>
    <lineage>
        <taxon>unclassified sequences</taxon>
        <taxon>metagenomes</taxon>
        <taxon>organismal metagenomes</taxon>
    </lineage>
</organism>
<proteinExistence type="predicted"/>
<gene>
    <name evidence="2" type="ORF">MM415B01732_0007</name>
</gene>
<dbReference type="AlphaFoldDB" id="A0A6M3IHQ2"/>
<accession>A0A6M3IHQ2</accession>
<evidence type="ECO:0000256" key="1">
    <source>
        <dbReference type="SAM" id="MobiDB-lite"/>
    </source>
</evidence>